<accession>A0A3L6FLU6</accession>
<gene>
    <name evidence="2" type="primary">RTE1_2</name>
    <name evidence="2" type="ORF">Zm00014a_039556</name>
</gene>
<dbReference type="PROSITE" id="PS50878">
    <property type="entry name" value="RT_POL"/>
    <property type="match status" value="1"/>
</dbReference>
<dbReference type="ExpressionAtlas" id="A0A3L6FLU6">
    <property type="expression patterns" value="baseline and differential"/>
</dbReference>
<dbReference type="Proteomes" id="UP000251960">
    <property type="component" value="Chromosome 3"/>
</dbReference>
<sequence length="734" mass="84604">MKLEADFADEDVSSNNGLQDLWSLDEIDPKRARFPCCIVWTPLPVVSWLAPYIGHVGICQEDGAILDFAGSNLVSMDNFAYGSVARYLQLDRKKCCLPVNLAAHVCKQSYSHSEVGAAISWDDALRSGMRRFQHKYYNLFTCNCHSFVANCLNRLAYNGSVEWNVLNVASLVWFHGQWVDKMSFARSFLPFLTVTCIGFDMLTGEELLKALISALQSTNYGCGLVKNLVHGVLIGLKLVSAIAWPNNKEYEVKEALKRMKVGKAMGPDGIPIEVWRCLGDIAIVWLTKLFNTIFRTNRMPDEWRRSTLVPIFKNKGDVQSCTNYRGIKLMSHTMKLWERVIEHRLRKLTSVTQNQFGFMPGRSTMEAIFLLRQLMERFREQKKDLHMVFIDLEKAYDKVPRSVMWWALEKHKVATKYINLIKDMYTNVVTSVRTSDGDTDDFPINIGLHQGSALSPYLFALVIDEVTRDIQGDIPWCMLFADDVVLIEESRSGVSQKLELWRQTLEAKGFRLSRSKTEYMKCDFSAMGYEDGDVSLDGQVVPKKDTFRYLGSMLQKDGDIDEDVSHRIKAGWLKWRQAAGVLCDPRVPHKLKGKFYRTAIRPAMLYGAECWPTKRRHVQQLCVAEMRMLRWICGHTRRDRVRNDDIRERVGVAPIEEKLMQHRLRWFGHIQRRSEEAPVHIGIIRRPENVKRGRGRPTLTWTEAVKRDLKEWNIDKELAVDRKGWKCAIHVPEP</sequence>
<dbReference type="Pfam" id="PF00078">
    <property type="entry name" value="RVT_1"/>
    <property type="match status" value="1"/>
</dbReference>
<dbReference type="InterPro" id="IPR043128">
    <property type="entry name" value="Rev_trsase/Diguanyl_cyclase"/>
</dbReference>
<evidence type="ECO:0000259" key="1">
    <source>
        <dbReference type="PROSITE" id="PS50878"/>
    </source>
</evidence>
<organism evidence="2">
    <name type="scientific">Zea mays</name>
    <name type="common">Maize</name>
    <dbReference type="NCBI Taxonomy" id="4577"/>
    <lineage>
        <taxon>Eukaryota</taxon>
        <taxon>Viridiplantae</taxon>
        <taxon>Streptophyta</taxon>
        <taxon>Embryophyta</taxon>
        <taxon>Tracheophyta</taxon>
        <taxon>Spermatophyta</taxon>
        <taxon>Magnoliopsida</taxon>
        <taxon>Liliopsida</taxon>
        <taxon>Poales</taxon>
        <taxon>Poaceae</taxon>
        <taxon>PACMAD clade</taxon>
        <taxon>Panicoideae</taxon>
        <taxon>Andropogonodae</taxon>
        <taxon>Andropogoneae</taxon>
        <taxon>Tripsacinae</taxon>
        <taxon>Zea</taxon>
    </lineage>
</organism>
<name>A0A3L6FLU6_MAIZE</name>
<proteinExistence type="predicted"/>
<comment type="caution">
    <text evidence="2">The sequence shown here is derived from an EMBL/GenBank/DDBJ whole genome shotgun (WGS) entry which is preliminary data.</text>
</comment>
<dbReference type="InterPro" id="IPR008496">
    <property type="entry name" value="TMEM222/RTE1"/>
</dbReference>
<evidence type="ECO:0000313" key="2">
    <source>
        <dbReference type="EMBL" id="PWZ33800.1"/>
    </source>
</evidence>
<dbReference type="PANTHER" id="PTHR20921">
    <property type="entry name" value="TRANSMEMBRANE PROTEIN 222"/>
    <property type="match status" value="1"/>
</dbReference>
<dbReference type="Pfam" id="PF05608">
    <property type="entry name" value="RTE1"/>
    <property type="match status" value="1"/>
</dbReference>
<dbReference type="AlphaFoldDB" id="A0A3L6FLU6"/>
<dbReference type="FunFam" id="3.30.70.270:FF:000248">
    <property type="match status" value="1"/>
</dbReference>
<dbReference type="EMBL" id="NCVQ01000004">
    <property type="protein sequence ID" value="PWZ33800.1"/>
    <property type="molecule type" value="Genomic_DNA"/>
</dbReference>
<dbReference type="InterPro" id="IPR043502">
    <property type="entry name" value="DNA/RNA_pol_sf"/>
</dbReference>
<feature type="domain" description="Reverse transcriptase" evidence="1">
    <location>
        <begin position="292"/>
        <end position="554"/>
    </location>
</feature>
<dbReference type="PANTHER" id="PTHR20921:SF7">
    <property type="entry name" value="PROTEIN REVERSION-TO-ETHYLENE SENSITIVITY1"/>
    <property type="match status" value="1"/>
</dbReference>
<dbReference type="CDD" id="cd01650">
    <property type="entry name" value="RT_nLTR_like"/>
    <property type="match status" value="1"/>
</dbReference>
<dbReference type="Gene3D" id="3.30.70.270">
    <property type="match status" value="1"/>
</dbReference>
<dbReference type="InterPro" id="IPR000477">
    <property type="entry name" value="RT_dom"/>
</dbReference>
<dbReference type="SUPFAM" id="SSF56672">
    <property type="entry name" value="DNA/RNA polymerases"/>
    <property type="match status" value="1"/>
</dbReference>
<protein>
    <submittedName>
        <fullName evidence="2">Protein REVERSION-TO-ETHYLENE SENSITIVITY1</fullName>
    </submittedName>
</protein>
<reference evidence="2" key="1">
    <citation type="journal article" date="2018" name="Nat. Genet.">
        <title>Extensive intraspecific gene order and gene structural variations between Mo17 and other maize genomes.</title>
        <authorList>
            <person name="Sun S."/>
            <person name="Zhou Y."/>
            <person name="Chen J."/>
            <person name="Shi J."/>
            <person name="Zhao H."/>
            <person name="Zhao H."/>
            <person name="Song W."/>
            <person name="Zhang M."/>
            <person name="Cui Y."/>
            <person name="Dong X."/>
            <person name="Liu H."/>
            <person name="Ma X."/>
            <person name="Jiao Y."/>
            <person name="Wang B."/>
            <person name="Wei X."/>
            <person name="Stein J.C."/>
            <person name="Glaubitz J.C."/>
            <person name="Lu F."/>
            <person name="Yu G."/>
            <person name="Liang C."/>
            <person name="Fengler K."/>
            <person name="Li B."/>
            <person name="Rafalski A."/>
            <person name="Schnable P.S."/>
            <person name="Ware D.H."/>
            <person name="Buckler E.S."/>
            <person name="Lai J."/>
        </authorList>
    </citation>
    <scope>NUCLEOTIDE SEQUENCE [LARGE SCALE GENOMIC DNA]</scope>
    <source>
        <tissue evidence="2">Seedling</tissue>
    </source>
</reference>